<keyword evidence="1" id="KW-0175">Coiled coil</keyword>
<evidence type="ECO:0000256" key="2">
    <source>
        <dbReference type="SAM" id="MobiDB-lite"/>
    </source>
</evidence>
<dbReference type="Proteomes" id="UP000674425">
    <property type="component" value="Unassembled WGS sequence"/>
</dbReference>
<dbReference type="EMBL" id="CAJNAU010000076">
    <property type="protein sequence ID" value="CAE6823388.1"/>
    <property type="molecule type" value="Genomic_DNA"/>
</dbReference>
<evidence type="ECO:0000313" key="4">
    <source>
        <dbReference type="Proteomes" id="UP000674425"/>
    </source>
</evidence>
<dbReference type="InterPro" id="IPR050043">
    <property type="entry name" value="KfrC-like_dom"/>
</dbReference>
<evidence type="ECO:0008006" key="5">
    <source>
        <dbReference type="Google" id="ProtNLM"/>
    </source>
</evidence>
<feature type="region of interest" description="Disordered" evidence="2">
    <location>
        <begin position="1"/>
        <end position="25"/>
    </location>
</feature>
<sequence length="214" mass="24717">MNPAKDRRPSRLADVPANPANRQAFDAQMQGDSLLERAEEVRAEQQATLEASPLESEYSAALAAQVEAKHDQAERIEDRLENMIEQQETRLQQIEAKQPGILSLPGQRARWQSQVQQQQTLLQRLHTRLENVREIKEGMGVHAPRIEELATRKLRAEQPELAEGWDEMREAARRHQELMRKQERERRIKLAREREDDEGQSHGRGRTLGLSQTL</sequence>
<protein>
    <recommendedName>
        <fullName evidence="5">KfrC protein</fullName>
    </recommendedName>
</protein>
<organism evidence="3 4">
    <name type="scientific">Paraburkholderia aspalathi</name>
    <dbReference type="NCBI Taxonomy" id="1324617"/>
    <lineage>
        <taxon>Bacteria</taxon>
        <taxon>Pseudomonadati</taxon>
        <taxon>Pseudomonadota</taxon>
        <taxon>Betaproteobacteria</taxon>
        <taxon>Burkholderiales</taxon>
        <taxon>Burkholderiaceae</taxon>
        <taxon>Paraburkholderia</taxon>
    </lineage>
</organism>
<keyword evidence="4" id="KW-1185">Reference proteome</keyword>
<comment type="caution">
    <text evidence="3">The sequence shown here is derived from an EMBL/GenBank/DDBJ whole genome shotgun (WGS) entry which is preliminary data.</text>
</comment>
<feature type="region of interest" description="Disordered" evidence="2">
    <location>
        <begin position="177"/>
        <end position="214"/>
    </location>
</feature>
<feature type="coiled-coil region" evidence="1">
    <location>
        <begin position="63"/>
        <end position="97"/>
    </location>
</feature>
<dbReference type="NCBIfam" id="NF042916">
    <property type="entry name" value="IncP_KfrC_dom"/>
    <property type="match status" value="1"/>
</dbReference>
<dbReference type="RefSeq" id="WP_200621190.1">
    <property type="nucleotide sequence ID" value="NZ_CAJNAU010000076.1"/>
</dbReference>
<evidence type="ECO:0000256" key="1">
    <source>
        <dbReference type="SAM" id="Coils"/>
    </source>
</evidence>
<name>A0ABM8SPJ5_9BURK</name>
<reference evidence="3 4" key="1">
    <citation type="submission" date="2021-02" db="EMBL/GenBank/DDBJ databases">
        <authorList>
            <person name="Vanwijnsberghe S."/>
        </authorList>
    </citation>
    <scope>NUCLEOTIDE SEQUENCE [LARGE SCALE GENOMIC DNA]</scope>
    <source>
        <strain evidence="3 4">R-69658</strain>
    </source>
</reference>
<proteinExistence type="predicted"/>
<gene>
    <name evidence="3" type="ORF">R69658_05953</name>
</gene>
<accession>A0ABM8SPJ5</accession>
<feature type="compositionally biased region" description="Basic and acidic residues" evidence="2">
    <location>
        <begin position="1"/>
        <end position="11"/>
    </location>
</feature>
<evidence type="ECO:0000313" key="3">
    <source>
        <dbReference type="EMBL" id="CAE6823388.1"/>
    </source>
</evidence>
<feature type="compositionally biased region" description="Basic and acidic residues" evidence="2">
    <location>
        <begin position="177"/>
        <end position="194"/>
    </location>
</feature>